<dbReference type="Pfam" id="PF08448">
    <property type="entry name" value="PAS_4"/>
    <property type="match status" value="1"/>
</dbReference>
<dbReference type="PROSITE" id="PS50112">
    <property type="entry name" value="PAS"/>
    <property type="match status" value="1"/>
</dbReference>
<evidence type="ECO:0000256" key="6">
    <source>
        <dbReference type="ARBA" id="ARBA00022777"/>
    </source>
</evidence>
<dbReference type="GO" id="GO:0005886">
    <property type="term" value="C:plasma membrane"/>
    <property type="evidence" value="ECO:0007669"/>
    <property type="project" value="UniProtKB-SubCell"/>
</dbReference>
<evidence type="ECO:0000313" key="15">
    <source>
        <dbReference type="Proteomes" id="UP001058003"/>
    </source>
</evidence>
<feature type="domain" description="PAS" evidence="12">
    <location>
        <begin position="14"/>
        <end position="58"/>
    </location>
</feature>
<dbReference type="AlphaFoldDB" id="A0A9Q9MAJ6"/>
<dbReference type="GO" id="GO:0000156">
    <property type="term" value="F:phosphorelay response regulator activity"/>
    <property type="evidence" value="ECO:0007669"/>
    <property type="project" value="TreeGrafter"/>
</dbReference>
<gene>
    <name evidence="14" type="ORF">Daura_35175</name>
</gene>
<dbReference type="InterPro" id="IPR003661">
    <property type="entry name" value="HisK_dim/P_dom"/>
</dbReference>
<dbReference type="OrthoDB" id="9808408at2"/>
<evidence type="ECO:0000256" key="7">
    <source>
        <dbReference type="ARBA" id="ARBA00023012"/>
    </source>
</evidence>
<accession>A0A9Q9MAJ6</accession>
<evidence type="ECO:0000256" key="5">
    <source>
        <dbReference type="ARBA" id="ARBA00022679"/>
    </source>
</evidence>
<comment type="catalytic activity">
    <reaction evidence="1">
        <text>ATP + protein L-histidine = ADP + protein N-phospho-L-histidine.</text>
        <dbReference type="EC" id="2.7.13.3"/>
    </reaction>
</comment>
<keyword evidence="6" id="KW-0418">Kinase</keyword>
<dbReference type="PANTHER" id="PTHR42878">
    <property type="entry name" value="TWO-COMPONENT HISTIDINE KINASE"/>
    <property type="match status" value="1"/>
</dbReference>
<dbReference type="PANTHER" id="PTHR42878:SF15">
    <property type="entry name" value="BACTERIOPHYTOCHROME"/>
    <property type="match status" value="1"/>
</dbReference>
<dbReference type="Proteomes" id="UP001058003">
    <property type="component" value="Chromosome"/>
</dbReference>
<evidence type="ECO:0000259" key="11">
    <source>
        <dbReference type="PROSITE" id="PS50109"/>
    </source>
</evidence>
<dbReference type="InterPro" id="IPR035965">
    <property type="entry name" value="PAS-like_dom_sf"/>
</dbReference>
<dbReference type="SUPFAM" id="SSF47384">
    <property type="entry name" value="Homodimeric domain of signal transducing histidine kinase"/>
    <property type="match status" value="1"/>
</dbReference>
<dbReference type="FunFam" id="3.30.565.10:FF:000006">
    <property type="entry name" value="Sensor histidine kinase WalK"/>
    <property type="match status" value="1"/>
</dbReference>
<dbReference type="GO" id="GO:0030295">
    <property type="term" value="F:protein kinase activator activity"/>
    <property type="evidence" value="ECO:0007669"/>
    <property type="project" value="TreeGrafter"/>
</dbReference>
<dbReference type="Gene3D" id="3.30.450.20">
    <property type="entry name" value="PAS domain"/>
    <property type="match status" value="1"/>
</dbReference>
<evidence type="ECO:0000256" key="1">
    <source>
        <dbReference type="ARBA" id="ARBA00000085"/>
    </source>
</evidence>
<keyword evidence="15" id="KW-1185">Reference proteome</keyword>
<keyword evidence="10" id="KW-0175">Coiled coil</keyword>
<dbReference type="SUPFAM" id="SSF55785">
    <property type="entry name" value="PYP-like sensor domain (PAS domain)"/>
    <property type="match status" value="1"/>
</dbReference>
<dbReference type="InterPro" id="IPR013656">
    <property type="entry name" value="PAS_4"/>
</dbReference>
<dbReference type="Pfam" id="PF00512">
    <property type="entry name" value="HisKA"/>
    <property type="match status" value="1"/>
</dbReference>
<keyword evidence="8" id="KW-0472">Membrane</keyword>
<feature type="domain" description="Histidine kinase" evidence="11">
    <location>
        <begin position="167"/>
        <end position="378"/>
    </location>
</feature>
<dbReference type="SMART" id="SM00091">
    <property type="entry name" value="PAS"/>
    <property type="match status" value="1"/>
</dbReference>
<dbReference type="PROSITE" id="PS50109">
    <property type="entry name" value="HIS_KIN"/>
    <property type="match status" value="1"/>
</dbReference>
<evidence type="ECO:0000313" key="14">
    <source>
        <dbReference type="EMBL" id="UWZ51923.1"/>
    </source>
</evidence>
<dbReference type="InterPro" id="IPR036097">
    <property type="entry name" value="HisK_dim/P_sf"/>
</dbReference>
<organism evidence="14 15">
    <name type="scientific">Dactylosporangium aurantiacum</name>
    <dbReference type="NCBI Taxonomy" id="35754"/>
    <lineage>
        <taxon>Bacteria</taxon>
        <taxon>Bacillati</taxon>
        <taxon>Actinomycetota</taxon>
        <taxon>Actinomycetes</taxon>
        <taxon>Micromonosporales</taxon>
        <taxon>Micromonosporaceae</taxon>
        <taxon>Dactylosporangium</taxon>
    </lineage>
</organism>
<dbReference type="InterPro" id="IPR003594">
    <property type="entry name" value="HATPase_dom"/>
</dbReference>
<dbReference type="EMBL" id="CP073767">
    <property type="protein sequence ID" value="UWZ51923.1"/>
    <property type="molecule type" value="Genomic_DNA"/>
</dbReference>
<dbReference type="KEGG" id="daur:Daura_35175"/>
<comment type="subcellular location">
    <subcellularLocation>
        <location evidence="2">Cell membrane</location>
    </subcellularLocation>
</comment>
<dbReference type="InterPro" id="IPR005467">
    <property type="entry name" value="His_kinase_dom"/>
</dbReference>
<dbReference type="PROSITE" id="PS50113">
    <property type="entry name" value="PAC"/>
    <property type="match status" value="1"/>
</dbReference>
<sequence length="389" mass="43252">MNATAAAGHDPRVGHDQLLALIDNTSAVIYMRDLDGRYMLVNREYERLFEVRRDAIVGLTDHDLFPADVADAFRANDLQAARHGRPVQMEEEAPGEDGPHTYVTVKFPLIGADGAPYAVCGISTDITERKRAEEQVRQLNAELEDRVLHRTAELRASNRELDAFAYSVSHDLRAPLRSLDGYSQLLLEDYGDRLDDEGREYLRRLQANVARMATMIDDLLDLSRATRTELRRGPVDVTAIARDVAAELRAVEPDRRVRVTVADGLAAAGDADLVRLVLQNLLGNAWKFTSRRDDAVIEVGAEDRGVLYVRDNGAGFDMRFAGKLFEPFQRLHAVTDFEGTGIGLAIVHRIVTRHGGRIWAEGTVGSGAVFRFTLAPRREDRAVPVPETT</sequence>
<evidence type="ECO:0000256" key="9">
    <source>
        <dbReference type="ARBA" id="ARBA00039401"/>
    </source>
</evidence>
<dbReference type="CDD" id="cd00130">
    <property type="entry name" value="PAS"/>
    <property type="match status" value="1"/>
</dbReference>
<dbReference type="EC" id="2.7.13.3" evidence="3"/>
<dbReference type="SUPFAM" id="SSF55874">
    <property type="entry name" value="ATPase domain of HSP90 chaperone/DNA topoisomerase II/histidine kinase"/>
    <property type="match status" value="1"/>
</dbReference>
<dbReference type="InterPro" id="IPR000014">
    <property type="entry name" value="PAS"/>
</dbReference>
<evidence type="ECO:0000256" key="10">
    <source>
        <dbReference type="SAM" id="Coils"/>
    </source>
</evidence>
<dbReference type="SMART" id="SM00388">
    <property type="entry name" value="HisKA"/>
    <property type="match status" value="1"/>
</dbReference>
<dbReference type="Gene3D" id="1.10.287.130">
    <property type="match status" value="1"/>
</dbReference>
<dbReference type="NCBIfam" id="TIGR00229">
    <property type="entry name" value="sensory_box"/>
    <property type="match status" value="1"/>
</dbReference>
<dbReference type="Pfam" id="PF02518">
    <property type="entry name" value="HATPase_c"/>
    <property type="match status" value="1"/>
</dbReference>
<evidence type="ECO:0000256" key="3">
    <source>
        <dbReference type="ARBA" id="ARBA00012438"/>
    </source>
</evidence>
<evidence type="ECO:0000256" key="8">
    <source>
        <dbReference type="ARBA" id="ARBA00023136"/>
    </source>
</evidence>
<dbReference type="InterPro" id="IPR004358">
    <property type="entry name" value="Sig_transdc_His_kin-like_C"/>
</dbReference>
<evidence type="ECO:0000259" key="13">
    <source>
        <dbReference type="PROSITE" id="PS50113"/>
    </source>
</evidence>
<reference evidence="14" key="1">
    <citation type="submission" date="2021-04" db="EMBL/GenBank/DDBJ databases">
        <title>Dactylosporangium aurantiacum NRRL B-8018 full assembly.</title>
        <authorList>
            <person name="Hartkoorn R.C."/>
            <person name="Beaudoing E."/>
            <person name="Hot D."/>
        </authorList>
    </citation>
    <scope>NUCLEOTIDE SEQUENCE</scope>
    <source>
        <strain evidence="14">NRRL B-8018</strain>
    </source>
</reference>
<proteinExistence type="predicted"/>
<dbReference type="CDD" id="cd00082">
    <property type="entry name" value="HisKA"/>
    <property type="match status" value="1"/>
</dbReference>
<feature type="coiled-coil region" evidence="10">
    <location>
        <begin position="122"/>
        <end position="149"/>
    </location>
</feature>
<dbReference type="FunFam" id="1.10.287.130:FF:000070">
    <property type="entry name" value="Histidine kinase sensor protein"/>
    <property type="match status" value="1"/>
</dbReference>
<dbReference type="GO" id="GO:0000155">
    <property type="term" value="F:phosphorelay sensor kinase activity"/>
    <property type="evidence" value="ECO:0007669"/>
    <property type="project" value="InterPro"/>
</dbReference>
<feature type="domain" description="PAC" evidence="13">
    <location>
        <begin position="87"/>
        <end position="138"/>
    </location>
</feature>
<evidence type="ECO:0000259" key="12">
    <source>
        <dbReference type="PROSITE" id="PS50112"/>
    </source>
</evidence>
<keyword evidence="7" id="KW-0902">Two-component regulatory system</keyword>
<keyword evidence="5" id="KW-0808">Transferase</keyword>
<dbReference type="InterPro" id="IPR036890">
    <property type="entry name" value="HATPase_C_sf"/>
</dbReference>
<dbReference type="InterPro" id="IPR050351">
    <property type="entry name" value="BphY/WalK/GraS-like"/>
</dbReference>
<evidence type="ECO:0000256" key="2">
    <source>
        <dbReference type="ARBA" id="ARBA00004236"/>
    </source>
</evidence>
<dbReference type="InterPro" id="IPR000700">
    <property type="entry name" value="PAS-assoc_C"/>
</dbReference>
<dbReference type="PRINTS" id="PR00344">
    <property type="entry name" value="BCTRLSENSOR"/>
</dbReference>
<dbReference type="GO" id="GO:0007234">
    <property type="term" value="P:osmosensory signaling via phosphorelay pathway"/>
    <property type="evidence" value="ECO:0007669"/>
    <property type="project" value="TreeGrafter"/>
</dbReference>
<name>A0A9Q9MAJ6_9ACTN</name>
<evidence type="ECO:0000256" key="4">
    <source>
        <dbReference type="ARBA" id="ARBA00022553"/>
    </source>
</evidence>
<protein>
    <recommendedName>
        <fullName evidence="9">Sensor-like histidine kinase SenX3</fullName>
        <ecNumber evidence="3">2.7.13.3</ecNumber>
    </recommendedName>
</protein>
<dbReference type="SMART" id="SM00387">
    <property type="entry name" value="HATPase_c"/>
    <property type="match status" value="1"/>
</dbReference>
<dbReference type="Gene3D" id="3.30.565.10">
    <property type="entry name" value="Histidine kinase-like ATPase, C-terminal domain"/>
    <property type="match status" value="1"/>
</dbReference>
<dbReference type="RefSeq" id="WP_052386529.1">
    <property type="nucleotide sequence ID" value="NZ_CP073767.1"/>
</dbReference>
<keyword evidence="4" id="KW-0597">Phosphoprotein</keyword>